<dbReference type="Gene3D" id="1.10.760.10">
    <property type="entry name" value="Cytochrome c-like domain"/>
    <property type="match status" value="1"/>
</dbReference>
<dbReference type="GO" id="GO:0009055">
    <property type="term" value="F:electron transfer activity"/>
    <property type="evidence" value="ECO:0007669"/>
    <property type="project" value="InterPro"/>
</dbReference>
<dbReference type="InterPro" id="IPR036909">
    <property type="entry name" value="Cyt_c-like_dom_sf"/>
</dbReference>
<protein>
    <submittedName>
        <fullName evidence="6">Di-heme oxidoredictase family protein</fullName>
    </submittedName>
</protein>
<keyword evidence="2 4" id="KW-0479">Metal-binding</keyword>
<dbReference type="PANTHER" id="PTHR30600">
    <property type="entry name" value="CYTOCHROME C PEROXIDASE-RELATED"/>
    <property type="match status" value="1"/>
</dbReference>
<dbReference type="AlphaFoldDB" id="A0AAW8CKQ5"/>
<keyword evidence="3 4" id="KW-0408">Iron</keyword>
<dbReference type="GO" id="GO:0020037">
    <property type="term" value="F:heme binding"/>
    <property type="evidence" value="ECO:0007669"/>
    <property type="project" value="InterPro"/>
</dbReference>
<dbReference type="EMBL" id="JASAXT010000022">
    <property type="protein sequence ID" value="MDP8149297.1"/>
    <property type="molecule type" value="Genomic_DNA"/>
</dbReference>
<dbReference type="SUPFAM" id="SSF46626">
    <property type="entry name" value="Cytochrome c"/>
    <property type="match status" value="1"/>
</dbReference>
<sequence length="476" mass="53646">MSLHHYNFLSLIIAINIGLPNFGFAEHSTSIDPELLNPIVSQKKEKDPERWFETKNSRNTFPLKHQINGLDYDEEDLFTIGRSFFTIPWVAAPSATTARDGLGPLFSANTCVSCHGKRNFGYIKNKQGHINRALAFKFVNLSKTYDFNQTFKAQYTDPIYGGQLSINGNSGAPFEAKPQIEFETRVEQFDDGTKVTLQKPIATIYNENYGKLAPQTHISLRMAPMLAGMGLIEALTDEQIIANEDPNDRDNDGISGRVNWVYHPYTHQKMVGRFGLKAQAPTLAVQTADAAAHDMGLTNRFFPKENCMKAQTECLNAPIGRPSPEGLLDLPDLRLKGIAFYVAHLKAPKQRPKDQFVEGYKLFNDLGCISCHKENWTTPSGIAFSPFSDFLIHDMGEGLADKRNEYTAQGVEWRTQPLWGLGIKLRAKLGLLHDGRAKTIEQAVFWHDGEAKEVKKRFKALPKEQRQQLIEFLENL</sequence>
<dbReference type="PROSITE" id="PS51007">
    <property type="entry name" value="CYTC"/>
    <property type="match status" value="1"/>
</dbReference>
<evidence type="ECO:0000313" key="6">
    <source>
        <dbReference type="EMBL" id="MDP8149297.1"/>
    </source>
</evidence>
<evidence type="ECO:0000256" key="3">
    <source>
        <dbReference type="ARBA" id="ARBA00023004"/>
    </source>
</evidence>
<gene>
    <name evidence="6" type="ORF">QJU57_09470</name>
</gene>
<evidence type="ECO:0000256" key="1">
    <source>
        <dbReference type="ARBA" id="ARBA00022617"/>
    </source>
</evidence>
<dbReference type="GO" id="GO:0004130">
    <property type="term" value="F:cytochrome-c peroxidase activity"/>
    <property type="evidence" value="ECO:0007669"/>
    <property type="project" value="TreeGrafter"/>
</dbReference>
<dbReference type="RefSeq" id="WP_306352235.1">
    <property type="nucleotide sequence ID" value="NZ_JASAWV010000025.1"/>
</dbReference>
<evidence type="ECO:0000256" key="4">
    <source>
        <dbReference type="PROSITE-ProRule" id="PRU00433"/>
    </source>
</evidence>
<dbReference type="PANTHER" id="PTHR30600:SF4">
    <property type="entry name" value="CYTOCHROME C DOMAIN-CONTAINING PROTEIN"/>
    <property type="match status" value="1"/>
</dbReference>
<feature type="domain" description="Cytochrome c" evidence="5">
    <location>
        <begin position="354"/>
        <end position="476"/>
    </location>
</feature>
<evidence type="ECO:0000259" key="5">
    <source>
        <dbReference type="PROSITE" id="PS51007"/>
    </source>
</evidence>
<keyword evidence="7" id="KW-1185">Reference proteome</keyword>
<dbReference type="Proteomes" id="UP001226020">
    <property type="component" value="Unassembled WGS sequence"/>
</dbReference>
<proteinExistence type="predicted"/>
<accession>A0AAW8CKQ5</accession>
<evidence type="ECO:0000313" key="7">
    <source>
        <dbReference type="Proteomes" id="UP001226020"/>
    </source>
</evidence>
<organism evidence="6 7">
    <name type="scientific">Phocoenobacter atlanticus subsp. atlanticus</name>
    <dbReference type="NCBI Taxonomy" id="3061285"/>
    <lineage>
        <taxon>Bacteria</taxon>
        <taxon>Pseudomonadati</taxon>
        <taxon>Pseudomonadota</taxon>
        <taxon>Gammaproteobacteria</taxon>
        <taxon>Pasteurellales</taxon>
        <taxon>Pasteurellaceae</taxon>
        <taxon>Phocoenobacter</taxon>
        <taxon>Phocoenobacter atlanticus</taxon>
    </lineage>
</organism>
<evidence type="ECO:0000256" key="2">
    <source>
        <dbReference type="ARBA" id="ARBA00022723"/>
    </source>
</evidence>
<reference evidence="6 7" key="1">
    <citation type="journal article" date="2023" name="Front. Microbiol.">
        <title>Phylogeography and host specificity of Pasteurellaceae pathogenic to sea-farmed fish in the north-east Atlantic.</title>
        <authorList>
            <person name="Gulla S."/>
            <person name="Colquhoun D.J."/>
            <person name="Olsen A.B."/>
            <person name="Spilsberg B."/>
            <person name="Lagesen K."/>
            <person name="Aakesson C.P."/>
            <person name="Strom S."/>
            <person name="Manji F."/>
            <person name="Birkbeck T.H."/>
            <person name="Nilsen H.K."/>
        </authorList>
    </citation>
    <scope>NUCLEOTIDE SEQUENCE [LARGE SCALE GENOMIC DNA]</scope>
    <source>
        <strain evidence="6 7">NVIB3131</strain>
    </source>
</reference>
<keyword evidence="1 4" id="KW-0349">Heme</keyword>
<dbReference type="GO" id="GO:0046872">
    <property type="term" value="F:metal ion binding"/>
    <property type="evidence" value="ECO:0007669"/>
    <property type="project" value="UniProtKB-KW"/>
</dbReference>
<dbReference type="InterPro" id="IPR051395">
    <property type="entry name" value="Cytochrome_c_Peroxidase/MauG"/>
</dbReference>
<name>A0AAW8CKQ5_9PAST</name>
<dbReference type="Pfam" id="PF06537">
    <property type="entry name" value="DHOR"/>
    <property type="match status" value="1"/>
</dbReference>
<dbReference type="InterPro" id="IPR010538">
    <property type="entry name" value="DHOR"/>
</dbReference>
<dbReference type="PIRSF" id="PIRSF028099">
    <property type="entry name" value="DUF1111"/>
    <property type="match status" value="1"/>
</dbReference>
<comment type="caution">
    <text evidence="6">The sequence shown here is derived from an EMBL/GenBank/DDBJ whole genome shotgun (WGS) entry which is preliminary data.</text>
</comment>
<dbReference type="InterPro" id="IPR009056">
    <property type="entry name" value="Cyt_c-like_dom"/>
</dbReference>